<dbReference type="EMBL" id="VIWT01000001">
    <property type="protein sequence ID" value="TWF97863.1"/>
    <property type="molecule type" value="Genomic_DNA"/>
</dbReference>
<dbReference type="AlphaFoldDB" id="A0A561UES1"/>
<dbReference type="OrthoDB" id="2374834at2"/>
<evidence type="ECO:0000256" key="1">
    <source>
        <dbReference type="SAM" id="MobiDB-lite"/>
    </source>
</evidence>
<gene>
    <name evidence="3" type="ORF">FHX73_111664</name>
</gene>
<evidence type="ECO:0000313" key="4">
    <source>
        <dbReference type="Proteomes" id="UP000317940"/>
    </source>
</evidence>
<name>A0A561UES1_9ACTN</name>
<keyword evidence="2" id="KW-1133">Transmembrane helix</keyword>
<evidence type="ECO:0000313" key="3">
    <source>
        <dbReference type="EMBL" id="TWF97863.1"/>
    </source>
</evidence>
<reference evidence="3 4" key="1">
    <citation type="submission" date="2019-06" db="EMBL/GenBank/DDBJ databases">
        <title>Sequencing the genomes of 1000 actinobacteria strains.</title>
        <authorList>
            <person name="Klenk H.-P."/>
        </authorList>
    </citation>
    <scope>NUCLEOTIDE SEQUENCE [LARGE SCALE GENOMIC DNA]</scope>
    <source>
        <strain evidence="3 4">DSM 44826</strain>
    </source>
</reference>
<dbReference type="Proteomes" id="UP000317940">
    <property type="component" value="Unassembled WGS sequence"/>
</dbReference>
<comment type="caution">
    <text evidence="3">The sequence shown here is derived from an EMBL/GenBank/DDBJ whole genome shotgun (WGS) entry which is preliminary data.</text>
</comment>
<dbReference type="InterPro" id="IPR046096">
    <property type="entry name" value="DUF6114"/>
</dbReference>
<dbReference type="Pfam" id="PF19609">
    <property type="entry name" value="DUF6114"/>
    <property type="match status" value="1"/>
</dbReference>
<sequence length="192" mass="19972">MTTATADLPPEHAAPSVSFAGRFRNWRRSRPFWGGLLAVVAGLPILYFPYAHLHLGDLTMAMSTTAGAGSLVIGILLMVLGVSAWFQPGSRIFCGVGVTILTLISIPVSNLGGFLMGLIPGLIAGGLLCAWTPLTADQLVAATEKAAKRRPAEQQLGENWAARTADVPAQAEPAPVEQAAPAATAEATGEDE</sequence>
<feature type="transmembrane region" description="Helical" evidence="2">
    <location>
        <begin position="58"/>
        <end position="80"/>
    </location>
</feature>
<feature type="transmembrane region" description="Helical" evidence="2">
    <location>
        <begin position="32"/>
        <end position="52"/>
    </location>
</feature>
<feature type="transmembrane region" description="Helical" evidence="2">
    <location>
        <begin position="92"/>
        <end position="108"/>
    </location>
</feature>
<organism evidence="3 4">
    <name type="scientific">Kitasatospora viridis</name>
    <dbReference type="NCBI Taxonomy" id="281105"/>
    <lineage>
        <taxon>Bacteria</taxon>
        <taxon>Bacillati</taxon>
        <taxon>Actinomycetota</taxon>
        <taxon>Actinomycetes</taxon>
        <taxon>Kitasatosporales</taxon>
        <taxon>Streptomycetaceae</taxon>
        <taxon>Kitasatospora</taxon>
    </lineage>
</organism>
<protein>
    <recommendedName>
        <fullName evidence="5">Integral membrane protein</fullName>
    </recommendedName>
</protein>
<proteinExistence type="predicted"/>
<keyword evidence="2" id="KW-0812">Transmembrane</keyword>
<dbReference type="RefSeq" id="WP_145904372.1">
    <property type="nucleotide sequence ID" value="NZ_BAAAMZ010000013.1"/>
</dbReference>
<keyword evidence="2" id="KW-0472">Membrane</keyword>
<accession>A0A561UES1</accession>
<evidence type="ECO:0000256" key="2">
    <source>
        <dbReference type="SAM" id="Phobius"/>
    </source>
</evidence>
<keyword evidence="4" id="KW-1185">Reference proteome</keyword>
<feature type="region of interest" description="Disordered" evidence="1">
    <location>
        <begin position="147"/>
        <end position="192"/>
    </location>
</feature>
<evidence type="ECO:0008006" key="5">
    <source>
        <dbReference type="Google" id="ProtNLM"/>
    </source>
</evidence>
<feature type="compositionally biased region" description="Low complexity" evidence="1">
    <location>
        <begin position="165"/>
        <end position="192"/>
    </location>
</feature>